<keyword evidence="2" id="KW-0472">Membrane</keyword>
<feature type="transmembrane region" description="Helical" evidence="2">
    <location>
        <begin position="7"/>
        <end position="27"/>
    </location>
</feature>
<dbReference type="PATRIC" id="fig|2287.9.peg.148"/>
<evidence type="ECO:0000256" key="2">
    <source>
        <dbReference type="SAM" id="Phobius"/>
    </source>
</evidence>
<dbReference type="EMBL" id="LT549890">
    <property type="protein sequence ID" value="SAI83691.1"/>
    <property type="molecule type" value="Genomic_DNA"/>
</dbReference>
<gene>
    <name evidence="3" type="ORF">SSOP1_0137</name>
</gene>
<name>A0A157SX54_SACSO</name>
<feature type="compositionally biased region" description="Acidic residues" evidence="1">
    <location>
        <begin position="100"/>
        <end position="118"/>
    </location>
</feature>
<keyword evidence="2" id="KW-0812">Transmembrane</keyword>
<accession>A0A157SX54</accession>
<keyword evidence="2" id="KW-1133">Transmembrane helix</keyword>
<evidence type="ECO:0000256" key="1">
    <source>
        <dbReference type="SAM" id="MobiDB-lite"/>
    </source>
</evidence>
<dbReference type="AlphaFoldDB" id="A0A157SX54"/>
<organism evidence="3 4">
    <name type="scientific">Saccharolobus solfataricus</name>
    <name type="common">Sulfolobus solfataricus</name>
    <dbReference type="NCBI Taxonomy" id="2287"/>
    <lineage>
        <taxon>Archaea</taxon>
        <taxon>Thermoproteota</taxon>
        <taxon>Thermoprotei</taxon>
        <taxon>Sulfolobales</taxon>
        <taxon>Sulfolobaceae</taxon>
        <taxon>Saccharolobus</taxon>
    </lineage>
</organism>
<feature type="region of interest" description="Disordered" evidence="1">
    <location>
        <begin position="96"/>
        <end position="118"/>
    </location>
</feature>
<reference evidence="4" key="1">
    <citation type="submission" date="2016-04" db="EMBL/GenBank/DDBJ databases">
        <authorList>
            <person name="Shah S.A."/>
            <person name="Garrett R.A."/>
        </authorList>
    </citation>
    <scope>NUCLEOTIDE SEQUENCE [LARGE SCALE GENOMIC DNA]</scope>
    <source>
        <strain evidence="4">ATCC 35091 / DSM 1616 / JCM 8930 / NBRC 15331 / P1</strain>
    </source>
</reference>
<proteinExistence type="predicted"/>
<dbReference type="Proteomes" id="UP000076770">
    <property type="component" value="Chromosome i"/>
</dbReference>
<evidence type="ECO:0000313" key="3">
    <source>
        <dbReference type="EMBL" id="SAI83691.1"/>
    </source>
</evidence>
<evidence type="ECO:0000313" key="4">
    <source>
        <dbReference type="Proteomes" id="UP000076770"/>
    </source>
</evidence>
<protein>
    <submittedName>
        <fullName evidence="3">Uncharacterized protein</fullName>
    </submittedName>
</protein>
<sequence>MVVRKEWVLNIIYLIYITILSMSTRWLPKWKAIEIDYNNKKVTVCYDEVTRLYVCPICSPNCAKGVSTDYSTYFFNLEDLKRHLDAHKYGLWLQKKTRTEEEEEEPKLSIGEEESEEE</sequence>